<dbReference type="SUPFAM" id="SSF55174">
    <property type="entry name" value="Alpha-L RNA-binding motif"/>
    <property type="match status" value="1"/>
</dbReference>
<keyword evidence="2" id="KW-0413">Isomerase</keyword>
<dbReference type="GO" id="GO:0009982">
    <property type="term" value="F:pseudouridine synthase activity"/>
    <property type="evidence" value="ECO:0007669"/>
    <property type="project" value="InterPro"/>
</dbReference>
<organism evidence="5 6">
    <name type="scientific">Fraxinus pennsylvanica</name>
    <dbReference type="NCBI Taxonomy" id="56036"/>
    <lineage>
        <taxon>Eukaryota</taxon>
        <taxon>Viridiplantae</taxon>
        <taxon>Streptophyta</taxon>
        <taxon>Embryophyta</taxon>
        <taxon>Tracheophyta</taxon>
        <taxon>Spermatophyta</taxon>
        <taxon>Magnoliopsida</taxon>
        <taxon>eudicotyledons</taxon>
        <taxon>Gunneridae</taxon>
        <taxon>Pentapetalae</taxon>
        <taxon>asterids</taxon>
        <taxon>lamiids</taxon>
        <taxon>Lamiales</taxon>
        <taxon>Oleaceae</taxon>
        <taxon>Oleeae</taxon>
        <taxon>Fraxinus</taxon>
    </lineage>
</organism>
<evidence type="ECO:0000313" key="5">
    <source>
        <dbReference type="EMBL" id="CAI9759761.1"/>
    </source>
</evidence>
<reference evidence="5" key="1">
    <citation type="submission" date="2023-05" db="EMBL/GenBank/DDBJ databases">
        <authorList>
            <person name="Huff M."/>
        </authorList>
    </citation>
    <scope>NUCLEOTIDE SEQUENCE</scope>
</reference>
<dbReference type="SUPFAM" id="SSF55120">
    <property type="entry name" value="Pseudouridine synthase"/>
    <property type="match status" value="1"/>
</dbReference>
<dbReference type="InterPro" id="IPR020094">
    <property type="entry name" value="TruA/RsuA/RluB/E/F_N"/>
</dbReference>
<dbReference type="Proteomes" id="UP000834106">
    <property type="component" value="Chromosome 4"/>
</dbReference>
<evidence type="ECO:0000256" key="2">
    <source>
        <dbReference type="ARBA" id="ARBA00023235"/>
    </source>
</evidence>
<dbReference type="InterPro" id="IPR018496">
    <property type="entry name" value="PsdUridine_synth_RsuA/RluB_CS"/>
</dbReference>
<keyword evidence="6" id="KW-1185">Reference proteome</keyword>
<dbReference type="InterPro" id="IPR042092">
    <property type="entry name" value="PsdUridine_s_RsuA/RluB/E/F_cat"/>
</dbReference>
<dbReference type="FunFam" id="3.30.70.1560:FF:000004">
    <property type="entry name" value="Ribosomal large subunit pseudouridine synthase B"/>
    <property type="match status" value="1"/>
</dbReference>
<dbReference type="Pfam" id="PF00849">
    <property type="entry name" value="PseudoU_synth_2"/>
    <property type="match status" value="1"/>
</dbReference>
<dbReference type="InterPro" id="IPR020103">
    <property type="entry name" value="PsdUridine_synth_cat_dom_sf"/>
</dbReference>
<dbReference type="FunFam" id="3.10.290.10:FF:000003">
    <property type="entry name" value="Pseudouridine synthase"/>
    <property type="match status" value="1"/>
</dbReference>
<dbReference type="GO" id="GO:0000488">
    <property type="term" value="P:maturation of LSU-rRNA from tetracistronic rRNA transcript (SSU-rRNA, LSU-rRNA, 4.5S-rRNA, 5S-rRNA)"/>
    <property type="evidence" value="ECO:0007669"/>
    <property type="project" value="TreeGrafter"/>
</dbReference>
<dbReference type="PANTHER" id="PTHR47683">
    <property type="entry name" value="PSEUDOURIDINE SYNTHASE FAMILY PROTEIN-RELATED"/>
    <property type="match status" value="1"/>
</dbReference>
<dbReference type="Gene3D" id="3.10.290.10">
    <property type="entry name" value="RNA-binding S4 domain"/>
    <property type="match status" value="1"/>
</dbReference>
<dbReference type="GO" id="GO:0009507">
    <property type="term" value="C:chloroplast"/>
    <property type="evidence" value="ECO:0007669"/>
    <property type="project" value="TreeGrafter"/>
</dbReference>
<evidence type="ECO:0000256" key="3">
    <source>
        <dbReference type="SAM" id="MobiDB-lite"/>
    </source>
</evidence>
<sequence>MAHANTQKKKKKDNNINNNNNNINNNSNKAKQPDSTAEPKYSKAARRFYNENFREQPQRLAKVLAASGVASRRSSEELIFQGKVTVNGSVCNTPQTRVDPAQDVIYVNGSRLAKKLPPKVYLALNKPKGYICSAGEKETKSVISLFDDFMKSWNKRNPGIPKPRLFTVGRLDVATTGLIIVTNDGEFSHKLSHPSSNLSKEYIATIDGVVNKRHLLALSEGTVIEGVHCTPDVVELLPQQPDILRPRLRIVVHEGRNHEVRELVKNAGLQIHALKRVRIAGFRLPSDLALGKHVELSPSNFRALGYKELGAVLTANRVEKDGLQHWYSPAAAATTSLFVRGD</sequence>
<evidence type="ECO:0000256" key="1">
    <source>
        <dbReference type="ARBA" id="ARBA00008348"/>
    </source>
</evidence>
<dbReference type="AlphaFoldDB" id="A0AAD2DQA1"/>
<dbReference type="Gene3D" id="3.30.70.580">
    <property type="entry name" value="Pseudouridine synthase I, catalytic domain, N-terminal subdomain"/>
    <property type="match status" value="1"/>
</dbReference>
<dbReference type="EMBL" id="OU503039">
    <property type="protein sequence ID" value="CAI9759761.1"/>
    <property type="molecule type" value="Genomic_DNA"/>
</dbReference>
<dbReference type="InterPro" id="IPR050343">
    <property type="entry name" value="RsuA_PseudoU_synthase"/>
</dbReference>
<dbReference type="GO" id="GO:0003723">
    <property type="term" value="F:RNA binding"/>
    <property type="evidence" value="ECO:0007669"/>
    <property type="project" value="InterPro"/>
</dbReference>
<feature type="domain" description="RNA-binding S4" evidence="4">
    <location>
        <begin position="58"/>
        <end position="117"/>
    </location>
</feature>
<evidence type="ECO:0000259" key="4">
    <source>
        <dbReference type="SMART" id="SM00363"/>
    </source>
</evidence>
<dbReference type="InterPro" id="IPR036986">
    <property type="entry name" value="S4_RNA-bd_sf"/>
</dbReference>
<dbReference type="Gene3D" id="3.30.70.1560">
    <property type="entry name" value="Alpha-L RNA-binding motif"/>
    <property type="match status" value="1"/>
</dbReference>
<gene>
    <name evidence="5" type="ORF">FPE_LOCUS7191</name>
</gene>
<accession>A0AAD2DQA1</accession>
<dbReference type="CDD" id="cd02870">
    <property type="entry name" value="PseudoU_synth_RsuA_like"/>
    <property type="match status" value="1"/>
</dbReference>
<name>A0AAD2DQA1_9LAMI</name>
<dbReference type="PROSITE" id="PS01149">
    <property type="entry name" value="PSI_RSU"/>
    <property type="match status" value="1"/>
</dbReference>
<dbReference type="Pfam" id="PF01479">
    <property type="entry name" value="S4"/>
    <property type="match status" value="1"/>
</dbReference>
<dbReference type="PANTHER" id="PTHR47683:SF2">
    <property type="entry name" value="RNA-BINDING S4 DOMAIN-CONTAINING PROTEIN"/>
    <property type="match status" value="1"/>
</dbReference>
<dbReference type="GO" id="GO:0032544">
    <property type="term" value="P:plastid translation"/>
    <property type="evidence" value="ECO:0007669"/>
    <property type="project" value="TreeGrafter"/>
</dbReference>
<feature type="compositionally biased region" description="Basic residues" evidence="3">
    <location>
        <begin position="1"/>
        <end position="12"/>
    </location>
</feature>
<comment type="similarity">
    <text evidence="1">Belongs to the pseudouridine synthase RsuA family.</text>
</comment>
<feature type="compositionally biased region" description="Low complexity" evidence="3">
    <location>
        <begin position="15"/>
        <end position="30"/>
    </location>
</feature>
<dbReference type="CDD" id="cd00165">
    <property type="entry name" value="S4"/>
    <property type="match status" value="1"/>
</dbReference>
<dbReference type="InterPro" id="IPR006145">
    <property type="entry name" value="PsdUridine_synth_RsuA/RluA"/>
</dbReference>
<dbReference type="FunFam" id="3.30.70.580:FF:000013">
    <property type="entry name" value="Ribosomal large subunit pseudouridine synthase B"/>
    <property type="match status" value="1"/>
</dbReference>
<dbReference type="GO" id="GO:0000489">
    <property type="term" value="P:maturation of SSU-rRNA from tetracistronic rRNA transcript (SSU-rRNA, LSU-rRNA, 4.5S-rRNA, 5S-rRNA)"/>
    <property type="evidence" value="ECO:0007669"/>
    <property type="project" value="TreeGrafter"/>
</dbReference>
<protein>
    <recommendedName>
        <fullName evidence="4">RNA-binding S4 domain-containing protein</fullName>
    </recommendedName>
</protein>
<dbReference type="SMART" id="SM00363">
    <property type="entry name" value="S4"/>
    <property type="match status" value="1"/>
</dbReference>
<feature type="region of interest" description="Disordered" evidence="3">
    <location>
        <begin position="1"/>
        <end position="41"/>
    </location>
</feature>
<dbReference type="InterPro" id="IPR002942">
    <property type="entry name" value="S4_RNA-bd"/>
</dbReference>
<proteinExistence type="inferred from homology"/>
<dbReference type="GO" id="GO:0001522">
    <property type="term" value="P:pseudouridine synthesis"/>
    <property type="evidence" value="ECO:0007669"/>
    <property type="project" value="InterPro"/>
</dbReference>
<evidence type="ECO:0000313" key="6">
    <source>
        <dbReference type="Proteomes" id="UP000834106"/>
    </source>
</evidence>